<gene>
    <name evidence="1" type="ORF">J40TS1_05280</name>
</gene>
<evidence type="ECO:0008006" key="3">
    <source>
        <dbReference type="Google" id="ProtNLM"/>
    </source>
</evidence>
<dbReference type="EMBL" id="BOSE01000001">
    <property type="protein sequence ID" value="GIP14886.1"/>
    <property type="molecule type" value="Genomic_DNA"/>
</dbReference>
<keyword evidence="2" id="KW-1185">Reference proteome</keyword>
<dbReference type="Proteomes" id="UP000683139">
    <property type="component" value="Unassembled WGS sequence"/>
</dbReference>
<organism evidence="1 2">
    <name type="scientific">Paenibacillus montaniterrae</name>
    <dbReference type="NCBI Taxonomy" id="429341"/>
    <lineage>
        <taxon>Bacteria</taxon>
        <taxon>Bacillati</taxon>
        <taxon>Bacillota</taxon>
        <taxon>Bacilli</taxon>
        <taxon>Bacillales</taxon>
        <taxon>Paenibacillaceae</taxon>
        <taxon>Paenibacillus</taxon>
    </lineage>
</organism>
<reference evidence="1" key="1">
    <citation type="submission" date="2021-03" db="EMBL/GenBank/DDBJ databases">
        <title>Antimicrobial resistance genes in bacteria isolated from Japanese honey, and their potential for conferring macrolide and lincosamide resistance in the American foulbrood pathogen Paenibacillus larvae.</title>
        <authorList>
            <person name="Okamoto M."/>
            <person name="Kumagai M."/>
            <person name="Kanamori H."/>
            <person name="Takamatsu D."/>
        </authorList>
    </citation>
    <scope>NUCLEOTIDE SEQUENCE</scope>
    <source>
        <strain evidence="1">J40TS1</strain>
    </source>
</reference>
<accession>A0A920CVD5</accession>
<dbReference type="AlphaFoldDB" id="A0A920CVD5"/>
<protein>
    <recommendedName>
        <fullName evidence="3">Mannosyl-glycoprotein endo-beta-N-acetylglucosamidase-like domain-containing protein</fullName>
    </recommendedName>
</protein>
<dbReference type="RefSeq" id="WP_213513070.1">
    <property type="nucleotide sequence ID" value="NZ_BOSE01000001.1"/>
</dbReference>
<evidence type="ECO:0000313" key="1">
    <source>
        <dbReference type="EMBL" id="GIP14886.1"/>
    </source>
</evidence>
<comment type="caution">
    <text evidence="1">The sequence shown here is derived from an EMBL/GenBank/DDBJ whole genome shotgun (WGS) entry which is preliminary data.</text>
</comment>
<sequence>MVEQRDVLSLASVDRIRFYVRRKYEHLPKEKHAEIVADAIVKIITRQLPHFDAELNETICQQLIKHVIIAEKRPVHLQDIDQMCTRCTLDRPEAQQLLSAWRAEHGLAGNGLNASPAETGCKAEARGKLQRWLDKLAAAANQRNKAIRYGLGCLAIVGGALTAQLLHEQETNVAKEQPIVLAESLKQAEILPENELPEKYQYHEVDHDKLKAYLETRSSLLAEQQYYDVIVETAKQFNISPVLLFAITGQEQGFVQRDHELAEEIVNNPFNVFHSWQDYNTTIADSTAIAARTIVNLSKDRPEDVEAIVWINRKYAEDPNWSKGVSSLFETIINYIND</sequence>
<proteinExistence type="predicted"/>
<name>A0A920CVD5_9BACL</name>
<evidence type="ECO:0000313" key="2">
    <source>
        <dbReference type="Proteomes" id="UP000683139"/>
    </source>
</evidence>